<protein>
    <recommendedName>
        <fullName evidence="4">Cardiolipin synthase N-terminal domain-containing protein</fullName>
    </recommendedName>
</protein>
<comment type="caution">
    <text evidence="2">The sequence shown here is derived from an EMBL/GenBank/DDBJ whole genome shotgun (WGS) entry which is preliminary data.</text>
</comment>
<dbReference type="EMBL" id="BAAACZ010000005">
    <property type="protein sequence ID" value="GAA0453115.1"/>
    <property type="molecule type" value="Genomic_DNA"/>
</dbReference>
<evidence type="ECO:0008006" key="4">
    <source>
        <dbReference type="Google" id="ProtNLM"/>
    </source>
</evidence>
<keyword evidence="3" id="KW-1185">Reference proteome</keyword>
<keyword evidence="1" id="KW-0472">Membrane</keyword>
<keyword evidence="1" id="KW-0812">Transmembrane</keyword>
<dbReference type="Proteomes" id="UP001500740">
    <property type="component" value="Unassembled WGS sequence"/>
</dbReference>
<feature type="transmembrane region" description="Helical" evidence="1">
    <location>
        <begin position="6"/>
        <end position="26"/>
    </location>
</feature>
<gene>
    <name evidence="2" type="ORF">GCM10008935_04740</name>
</gene>
<reference evidence="2 3" key="1">
    <citation type="journal article" date="2019" name="Int. J. Syst. Evol. Microbiol.">
        <title>The Global Catalogue of Microorganisms (GCM) 10K type strain sequencing project: providing services to taxonomists for standard genome sequencing and annotation.</title>
        <authorList>
            <consortium name="The Broad Institute Genomics Platform"/>
            <consortium name="The Broad Institute Genome Sequencing Center for Infectious Disease"/>
            <person name="Wu L."/>
            <person name="Ma J."/>
        </authorList>
    </citation>
    <scope>NUCLEOTIDE SEQUENCE [LARGE SCALE GENOMIC DNA]</scope>
    <source>
        <strain evidence="2 3">JCM 14193</strain>
    </source>
</reference>
<organism evidence="2 3">
    <name type="scientific">Alkalibacillus silvisoli</name>
    <dbReference type="NCBI Taxonomy" id="392823"/>
    <lineage>
        <taxon>Bacteria</taxon>
        <taxon>Bacillati</taxon>
        <taxon>Bacillota</taxon>
        <taxon>Bacilli</taxon>
        <taxon>Bacillales</taxon>
        <taxon>Bacillaceae</taxon>
        <taxon>Alkalibacillus</taxon>
    </lineage>
</organism>
<dbReference type="RefSeq" id="WP_343781540.1">
    <property type="nucleotide sequence ID" value="NZ_BAAACZ010000005.1"/>
</dbReference>
<accession>A0ABN0ZMT8</accession>
<proteinExistence type="predicted"/>
<evidence type="ECO:0000313" key="3">
    <source>
        <dbReference type="Proteomes" id="UP001500740"/>
    </source>
</evidence>
<sequence>MELIALVLLIILALFILNIFTSVWAYRDAIRKGKSSEYAMITLFGTILFPILGLIVYLLIRND</sequence>
<keyword evidence="1" id="KW-1133">Transmembrane helix</keyword>
<name>A0ABN0ZMT8_9BACI</name>
<evidence type="ECO:0000313" key="2">
    <source>
        <dbReference type="EMBL" id="GAA0453115.1"/>
    </source>
</evidence>
<evidence type="ECO:0000256" key="1">
    <source>
        <dbReference type="SAM" id="Phobius"/>
    </source>
</evidence>
<feature type="transmembrane region" description="Helical" evidence="1">
    <location>
        <begin position="38"/>
        <end position="60"/>
    </location>
</feature>